<dbReference type="InterPro" id="IPR011004">
    <property type="entry name" value="Trimer_LpxA-like_sf"/>
</dbReference>
<gene>
    <name evidence="2" type="ORF">DSM106972_015500</name>
</gene>
<dbReference type="SUPFAM" id="SSF51161">
    <property type="entry name" value="Trimeric LpxA-like enzymes"/>
    <property type="match status" value="1"/>
</dbReference>
<sequence length="274" mass="28753">MSVPPLLRLSSSFESYIGGEVIIHESAVIAPGVILNAAPNSKILIGAGVCIGMGSVIQVDTGTLEIEAGASLGAGFLMVGEGKIGANACIGAATTVFRCSVEAFQVVAPGSILGDKSRNTIDIEKGLENQPTSQPTSQDSSSQDALNSTQNTQQELEDVWSEGSNSNSTYSNNRYKFNNGYYSASKIKHETASLSSMPTANNPDAVSSQSDTSNSSSLIPQQPSSNSIQPQANVDQNTFGTHISGQTSIQRLLVTLFPHRQALNKPLLDDGESE</sequence>
<dbReference type="AlphaFoldDB" id="A0A433VQT5"/>
<feature type="region of interest" description="Disordered" evidence="1">
    <location>
        <begin position="194"/>
        <end position="241"/>
    </location>
</feature>
<keyword evidence="3" id="KW-1185">Reference proteome</keyword>
<feature type="region of interest" description="Disordered" evidence="1">
    <location>
        <begin position="126"/>
        <end position="172"/>
    </location>
</feature>
<feature type="compositionally biased region" description="Low complexity" evidence="1">
    <location>
        <begin position="207"/>
        <end position="231"/>
    </location>
</feature>
<organism evidence="2 3">
    <name type="scientific">Dulcicalothrix desertica PCC 7102</name>
    <dbReference type="NCBI Taxonomy" id="232991"/>
    <lineage>
        <taxon>Bacteria</taxon>
        <taxon>Bacillati</taxon>
        <taxon>Cyanobacteriota</taxon>
        <taxon>Cyanophyceae</taxon>
        <taxon>Nostocales</taxon>
        <taxon>Calotrichaceae</taxon>
        <taxon>Dulcicalothrix</taxon>
    </lineage>
</organism>
<dbReference type="GO" id="GO:0043886">
    <property type="term" value="F:structural constituent of carboxysome shell"/>
    <property type="evidence" value="ECO:0007669"/>
    <property type="project" value="UniProtKB-ARBA"/>
</dbReference>
<evidence type="ECO:0000313" key="2">
    <source>
        <dbReference type="EMBL" id="RUT08382.1"/>
    </source>
</evidence>
<evidence type="ECO:0008006" key="4">
    <source>
        <dbReference type="Google" id="ProtNLM"/>
    </source>
</evidence>
<evidence type="ECO:0000313" key="3">
    <source>
        <dbReference type="Proteomes" id="UP000271624"/>
    </source>
</evidence>
<comment type="caution">
    <text evidence="2">The sequence shown here is derived from an EMBL/GenBank/DDBJ whole genome shotgun (WGS) entry which is preliminary data.</text>
</comment>
<dbReference type="RefSeq" id="WP_127080188.1">
    <property type="nucleotide sequence ID" value="NZ_RSCL01000003.1"/>
</dbReference>
<dbReference type="EMBL" id="RSCL01000003">
    <property type="protein sequence ID" value="RUT08382.1"/>
    <property type="molecule type" value="Genomic_DNA"/>
</dbReference>
<reference evidence="2" key="2">
    <citation type="journal article" date="2019" name="Genome Biol. Evol.">
        <title>Day and night: Metabolic profiles and evolutionary relationships of six axenic non-marine cyanobacteria.</title>
        <authorList>
            <person name="Will S.E."/>
            <person name="Henke P."/>
            <person name="Boedeker C."/>
            <person name="Huang S."/>
            <person name="Brinkmann H."/>
            <person name="Rohde M."/>
            <person name="Jarek M."/>
            <person name="Friedl T."/>
            <person name="Seufert S."/>
            <person name="Schumacher M."/>
            <person name="Overmann J."/>
            <person name="Neumann-Schaal M."/>
            <person name="Petersen J."/>
        </authorList>
    </citation>
    <scope>NUCLEOTIDE SEQUENCE [LARGE SCALE GENOMIC DNA]</scope>
    <source>
        <strain evidence="2">PCC 7102</strain>
    </source>
</reference>
<protein>
    <recommendedName>
        <fullName evidence="4">Transferase</fullName>
    </recommendedName>
</protein>
<feature type="compositionally biased region" description="Polar residues" evidence="1">
    <location>
        <begin position="232"/>
        <end position="241"/>
    </location>
</feature>
<name>A0A433VQT5_9CYAN</name>
<reference evidence="2" key="1">
    <citation type="submission" date="2018-12" db="EMBL/GenBank/DDBJ databases">
        <authorList>
            <person name="Will S."/>
            <person name="Neumann-Schaal M."/>
            <person name="Henke P."/>
        </authorList>
    </citation>
    <scope>NUCLEOTIDE SEQUENCE</scope>
    <source>
        <strain evidence="2">PCC 7102</strain>
    </source>
</reference>
<evidence type="ECO:0000256" key="1">
    <source>
        <dbReference type="SAM" id="MobiDB-lite"/>
    </source>
</evidence>
<dbReference type="Proteomes" id="UP000271624">
    <property type="component" value="Unassembled WGS sequence"/>
</dbReference>
<feature type="compositionally biased region" description="Low complexity" evidence="1">
    <location>
        <begin position="130"/>
        <end position="144"/>
    </location>
</feature>
<dbReference type="OrthoDB" id="481965at2"/>
<proteinExistence type="predicted"/>
<dbReference type="Gene3D" id="2.160.10.10">
    <property type="entry name" value="Hexapeptide repeat proteins"/>
    <property type="match status" value="1"/>
</dbReference>
<feature type="compositionally biased region" description="Polar residues" evidence="1">
    <location>
        <begin position="194"/>
        <end position="206"/>
    </location>
</feature>
<accession>A0A433VQT5</accession>
<dbReference type="GO" id="GO:0031470">
    <property type="term" value="C:carboxysome"/>
    <property type="evidence" value="ECO:0007669"/>
    <property type="project" value="UniProtKB-ARBA"/>
</dbReference>
<feature type="compositionally biased region" description="Polar residues" evidence="1">
    <location>
        <begin position="145"/>
        <end position="154"/>
    </location>
</feature>